<dbReference type="SUPFAM" id="SSF55811">
    <property type="entry name" value="Nudix"/>
    <property type="match status" value="1"/>
</dbReference>
<dbReference type="PANTHER" id="PTHR10885:SF0">
    <property type="entry name" value="ISOPENTENYL-DIPHOSPHATE DELTA-ISOMERASE"/>
    <property type="match status" value="1"/>
</dbReference>
<dbReference type="GO" id="GO:0046872">
    <property type="term" value="F:metal ion binding"/>
    <property type="evidence" value="ECO:0007669"/>
    <property type="project" value="UniProtKB-KW"/>
</dbReference>
<proteinExistence type="inferred from homology"/>
<evidence type="ECO:0000256" key="6">
    <source>
        <dbReference type="ARBA" id="ARBA00022842"/>
    </source>
</evidence>
<dbReference type="CDD" id="cd02885">
    <property type="entry name" value="NUDIX_IPP_Isomerase"/>
    <property type="match status" value="1"/>
</dbReference>
<evidence type="ECO:0000256" key="5">
    <source>
        <dbReference type="ARBA" id="ARBA00022723"/>
    </source>
</evidence>
<gene>
    <name evidence="10" type="primary">idi</name>
    <name evidence="13" type="ORF">GWK36_12590</name>
</gene>
<comment type="catalytic activity">
    <reaction evidence="10">
        <text>isopentenyl diphosphate = dimethylallyl diphosphate</text>
        <dbReference type="Rhea" id="RHEA:23284"/>
        <dbReference type="ChEBI" id="CHEBI:57623"/>
        <dbReference type="ChEBI" id="CHEBI:128769"/>
        <dbReference type="EC" id="5.3.3.2"/>
    </reaction>
</comment>
<evidence type="ECO:0000256" key="10">
    <source>
        <dbReference type="HAMAP-Rule" id="MF_00202"/>
    </source>
</evidence>
<sequence>MSAEILPPVSVAEQARAAQRDALEQVILVDEQDRPLSIAGKLEAHRLGQLHRAFSILIFNQHDELLLQQRARVKYHFGCLWSNTCCGHPRPDEPIEAAARRRLHEEFGIRAELNEQIEFVYRTEDPASGLIEHEYLHVFHGRCTVSPRPDPVEIGAWRWLAVPRVRRAVGLHPDWFTPWFRLLVERVL</sequence>
<protein>
    <recommendedName>
        <fullName evidence="3 10">Isopentenyl-diphosphate Delta-isomerase</fullName>
        <shortName evidence="10">IPP isomerase</shortName>
        <ecNumber evidence="3 10">5.3.3.2</ecNumber>
    </recommendedName>
    <alternativeName>
        <fullName evidence="10">IPP:DMAPP isomerase</fullName>
    </alternativeName>
    <alternativeName>
        <fullName evidence="10">Isopentenyl pyrophosphate isomerase</fullName>
    </alternativeName>
</protein>
<dbReference type="AlphaFoldDB" id="A0A6G7VFK1"/>
<dbReference type="GO" id="GO:0009240">
    <property type="term" value="P:isopentenyl diphosphate biosynthetic process"/>
    <property type="evidence" value="ECO:0007669"/>
    <property type="project" value="TreeGrafter"/>
</dbReference>
<keyword evidence="5 10" id="KW-0479">Metal-binding</keyword>
<dbReference type="InterPro" id="IPR000086">
    <property type="entry name" value="NUDIX_hydrolase_dom"/>
</dbReference>
<comment type="similarity">
    <text evidence="2 10">Belongs to the IPP isomerase type 1 family.</text>
</comment>
<dbReference type="GO" id="GO:0005737">
    <property type="term" value="C:cytoplasm"/>
    <property type="evidence" value="ECO:0007669"/>
    <property type="project" value="UniProtKB-SubCell"/>
</dbReference>
<dbReference type="Gene3D" id="3.90.79.10">
    <property type="entry name" value="Nucleoside Triphosphate Pyrophosphohydrolase"/>
    <property type="match status" value="1"/>
</dbReference>
<dbReference type="InterPro" id="IPR011876">
    <property type="entry name" value="IsopentenylPP_isomerase_typ1"/>
</dbReference>
<evidence type="ECO:0000256" key="1">
    <source>
        <dbReference type="ARBA" id="ARBA00004826"/>
    </source>
</evidence>
<dbReference type="EC" id="5.3.3.2" evidence="3 10"/>
<feature type="binding site" evidence="10">
    <location>
        <position position="88"/>
    </location>
    <ligand>
        <name>Mn(2+)</name>
        <dbReference type="ChEBI" id="CHEBI:29035"/>
    </ligand>
</feature>
<evidence type="ECO:0000256" key="4">
    <source>
        <dbReference type="ARBA" id="ARBA00022490"/>
    </source>
</evidence>
<evidence type="ECO:0000256" key="3">
    <source>
        <dbReference type="ARBA" id="ARBA00012057"/>
    </source>
</evidence>
<dbReference type="NCBIfam" id="NF002995">
    <property type="entry name" value="PRK03759.1"/>
    <property type="match status" value="1"/>
</dbReference>
<dbReference type="PIRSF" id="PIRSF018427">
    <property type="entry name" value="Isopntndiph_ism"/>
    <property type="match status" value="1"/>
</dbReference>
<dbReference type="InterPro" id="IPR015797">
    <property type="entry name" value="NUDIX_hydrolase-like_dom_sf"/>
</dbReference>
<accession>A0A6G7VFK1</accession>
<dbReference type="GO" id="GO:0004452">
    <property type="term" value="F:isopentenyl-diphosphate delta-isomerase activity"/>
    <property type="evidence" value="ECO:0007669"/>
    <property type="project" value="UniProtKB-UniRule"/>
</dbReference>
<feature type="binding site" evidence="10">
    <location>
        <position position="134"/>
    </location>
    <ligand>
        <name>Mn(2+)</name>
        <dbReference type="ChEBI" id="CHEBI:29035"/>
    </ligand>
</feature>
<evidence type="ECO:0000256" key="7">
    <source>
        <dbReference type="ARBA" id="ARBA00023211"/>
    </source>
</evidence>
<comment type="pathway">
    <text evidence="1 10">Isoprenoid biosynthesis; dimethylallyl diphosphate biosynthesis; dimethylallyl diphosphate from isopentenyl diphosphate: step 1/1.</text>
</comment>
<dbReference type="UniPathway" id="UPA00059">
    <property type="reaction ID" value="UER00104"/>
</dbReference>
<organism evidence="13 14">
    <name type="scientific">Caldichromatium japonicum</name>
    <dbReference type="NCBI Taxonomy" id="2699430"/>
    <lineage>
        <taxon>Bacteria</taxon>
        <taxon>Pseudomonadati</taxon>
        <taxon>Pseudomonadota</taxon>
        <taxon>Gammaproteobacteria</taxon>
        <taxon>Chromatiales</taxon>
        <taxon>Chromatiaceae</taxon>
        <taxon>Caldichromatium</taxon>
    </lineage>
</organism>
<feature type="binding site" evidence="10">
    <location>
        <position position="51"/>
    </location>
    <ligand>
        <name>Mn(2+)</name>
        <dbReference type="ChEBI" id="CHEBI:29035"/>
    </ligand>
</feature>
<keyword evidence="4 10" id="KW-0963">Cytoplasm</keyword>
<evidence type="ECO:0000313" key="14">
    <source>
        <dbReference type="Proteomes" id="UP000502699"/>
    </source>
</evidence>
<dbReference type="PANTHER" id="PTHR10885">
    <property type="entry name" value="ISOPENTENYL-DIPHOSPHATE DELTA-ISOMERASE"/>
    <property type="match status" value="1"/>
</dbReference>
<feature type="active site" evidence="10 11">
    <location>
        <position position="134"/>
    </location>
</feature>
<dbReference type="Pfam" id="PF00293">
    <property type="entry name" value="NUDIX"/>
    <property type="match status" value="1"/>
</dbReference>
<dbReference type="RefSeq" id="WP_166271586.1">
    <property type="nucleotide sequence ID" value="NZ_CP048029.1"/>
</dbReference>
<evidence type="ECO:0000313" key="13">
    <source>
        <dbReference type="EMBL" id="QIK38680.1"/>
    </source>
</evidence>
<comment type="function">
    <text evidence="10">Catalyzes the 1,3-allylic rearrangement of the homoallylic substrate isopentenyl (IPP) to its highly electrophilic allylic isomer, dimethylallyl diphosphate (DMAPP).</text>
</comment>
<dbReference type="PROSITE" id="PS51462">
    <property type="entry name" value="NUDIX"/>
    <property type="match status" value="1"/>
</dbReference>
<evidence type="ECO:0000259" key="12">
    <source>
        <dbReference type="PROSITE" id="PS51462"/>
    </source>
</evidence>
<feature type="binding site" evidence="10">
    <location>
        <position position="132"/>
    </location>
    <ligand>
        <name>Mn(2+)</name>
        <dbReference type="ChEBI" id="CHEBI:29035"/>
    </ligand>
</feature>
<comment type="cofactor">
    <cofactor evidence="10">
        <name>Mn(2+)</name>
        <dbReference type="ChEBI" id="CHEBI:29035"/>
    </cofactor>
    <text evidence="10">Binds 1 Mn(2+) ion per subunit.</text>
</comment>
<dbReference type="Proteomes" id="UP000502699">
    <property type="component" value="Chromosome"/>
</dbReference>
<keyword evidence="6 10" id="KW-0460">Magnesium</keyword>
<evidence type="ECO:0000256" key="9">
    <source>
        <dbReference type="ARBA" id="ARBA00023235"/>
    </source>
</evidence>
<dbReference type="EMBL" id="CP048029">
    <property type="protein sequence ID" value="QIK38680.1"/>
    <property type="molecule type" value="Genomic_DNA"/>
</dbReference>
<comment type="cofactor">
    <cofactor evidence="10">
        <name>Mg(2+)</name>
        <dbReference type="ChEBI" id="CHEBI:18420"/>
    </cofactor>
    <text evidence="10">Binds 1 Mg(2+) ion per subunit. The magnesium ion binds only when substrate is bound.</text>
</comment>
<feature type="active site" evidence="10 11">
    <location>
        <position position="86"/>
    </location>
</feature>
<keyword evidence="8 10" id="KW-0414">Isoprene biosynthesis</keyword>
<keyword evidence="14" id="KW-1185">Reference proteome</keyword>
<evidence type="ECO:0000256" key="8">
    <source>
        <dbReference type="ARBA" id="ARBA00023229"/>
    </source>
</evidence>
<name>A0A6G7VFK1_9GAMM</name>
<reference evidence="14" key="1">
    <citation type="submission" date="2020-01" db="EMBL/GenBank/DDBJ databases">
        <title>Caldichromatium gen. nov., sp. nov., a thermophilic purple sulfur bacterium member of the family Chromatiaceae isolated from Nakabusa hot spring, Japan.</title>
        <authorList>
            <person name="Saini M.K."/>
            <person name="Hanada S."/>
            <person name="Tank M."/>
        </authorList>
    </citation>
    <scope>NUCLEOTIDE SEQUENCE [LARGE SCALE GENOMIC DNA]</scope>
    <source>
        <strain evidence="14">No.7</strain>
    </source>
</reference>
<feature type="binding site" evidence="10">
    <location>
        <position position="45"/>
    </location>
    <ligand>
        <name>Mn(2+)</name>
        <dbReference type="ChEBI" id="CHEBI:29035"/>
    </ligand>
</feature>
<evidence type="ECO:0000256" key="11">
    <source>
        <dbReference type="PIRSR" id="PIRSR018427-1"/>
    </source>
</evidence>
<comment type="subcellular location">
    <subcellularLocation>
        <location evidence="10">Cytoplasm</location>
    </subcellularLocation>
</comment>
<feature type="domain" description="Nudix hydrolase" evidence="12">
    <location>
        <begin position="49"/>
        <end position="182"/>
    </location>
</feature>
<keyword evidence="9 10" id="KW-0413">Isomerase</keyword>
<dbReference type="HAMAP" id="MF_00202">
    <property type="entry name" value="Idi"/>
    <property type="match status" value="1"/>
</dbReference>
<dbReference type="KEGG" id="cjap:GWK36_12590"/>
<feature type="binding site" evidence="10">
    <location>
        <position position="106"/>
    </location>
    <ligand>
        <name>Mg(2+)</name>
        <dbReference type="ChEBI" id="CHEBI:18420"/>
    </ligand>
</feature>
<dbReference type="NCBIfam" id="TIGR02150">
    <property type="entry name" value="IPP_isom_1"/>
    <property type="match status" value="1"/>
</dbReference>
<keyword evidence="7 10" id="KW-0464">Manganese</keyword>
<dbReference type="GO" id="GO:0050992">
    <property type="term" value="P:dimethylallyl diphosphate biosynthetic process"/>
    <property type="evidence" value="ECO:0007669"/>
    <property type="project" value="UniProtKB-UniRule"/>
</dbReference>
<evidence type="ECO:0000256" key="2">
    <source>
        <dbReference type="ARBA" id="ARBA00007579"/>
    </source>
</evidence>
<dbReference type="InterPro" id="IPR056375">
    <property type="entry name" value="Idi_bact"/>
</dbReference>